<dbReference type="Gene3D" id="1.20.1250.20">
    <property type="entry name" value="MFS general substrate transporter like domains"/>
    <property type="match status" value="1"/>
</dbReference>
<keyword evidence="6" id="KW-1185">Reference proteome</keyword>
<feature type="transmembrane region" description="Helical" evidence="4">
    <location>
        <begin position="103"/>
        <end position="125"/>
    </location>
</feature>
<dbReference type="Proteomes" id="UP000427906">
    <property type="component" value="Chromosome"/>
</dbReference>
<evidence type="ECO:0000256" key="4">
    <source>
        <dbReference type="SAM" id="Phobius"/>
    </source>
</evidence>
<feature type="transmembrane region" description="Helical" evidence="4">
    <location>
        <begin position="77"/>
        <end position="97"/>
    </location>
</feature>
<dbReference type="KEGG" id="dalk:DSCA_44150"/>
<organism evidence="5 6">
    <name type="scientific">Desulfosarcina alkanivorans</name>
    <dbReference type="NCBI Taxonomy" id="571177"/>
    <lineage>
        <taxon>Bacteria</taxon>
        <taxon>Pseudomonadati</taxon>
        <taxon>Thermodesulfobacteriota</taxon>
        <taxon>Desulfobacteria</taxon>
        <taxon>Desulfobacterales</taxon>
        <taxon>Desulfosarcinaceae</taxon>
        <taxon>Desulfosarcina</taxon>
    </lineage>
</organism>
<reference evidence="5 6" key="1">
    <citation type="submission" date="2019-11" db="EMBL/GenBank/DDBJ databases">
        <title>Comparative genomics of hydrocarbon-degrading Desulfosarcina strains.</title>
        <authorList>
            <person name="Watanabe M."/>
            <person name="Kojima H."/>
            <person name="Fukui M."/>
        </authorList>
    </citation>
    <scope>NUCLEOTIDE SEQUENCE [LARGE SCALE GENOMIC DNA]</scope>
    <source>
        <strain evidence="5 6">PL12</strain>
    </source>
</reference>
<dbReference type="RefSeq" id="WP_231716239.1">
    <property type="nucleotide sequence ID" value="NZ_AP021874.1"/>
</dbReference>
<dbReference type="Pfam" id="PF07690">
    <property type="entry name" value="MFS_1"/>
    <property type="match status" value="1"/>
</dbReference>
<feature type="transmembrane region" description="Helical" evidence="4">
    <location>
        <begin position="164"/>
        <end position="181"/>
    </location>
</feature>
<keyword evidence="3 4" id="KW-0472">Membrane</keyword>
<dbReference type="SUPFAM" id="SSF103473">
    <property type="entry name" value="MFS general substrate transporter"/>
    <property type="match status" value="1"/>
</dbReference>
<accession>A0A5K7YQ81</accession>
<dbReference type="InterPro" id="IPR011701">
    <property type="entry name" value="MFS"/>
</dbReference>
<keyword evidence="1 4" id="KW-0812">Transmembrane</keyword>
<evidence type="ECO:0000313" key="5">
    <source>
        <dbReference type="EMBL" id="BBO70485.1"/>
    </source>
</evidence>
<dbReference type="GO" id="GO:0022857">
    <property type="term" value="F:transmembrane transporter activity"/>
    <property type="evidence" value="ECO:0007669"/>
    <property type="project" value="InterPro"/>
</dbReference>
<feature type="transmembrane region" description="Helical" evidence="4">
    <location>
        <begin position="233"/>
        <end position="256"/>
    </location>
</feature>
<evidence type="ECO:0000256" key="2">
    <source>
        <dbReference type="ARBA" id="ARBA00022989"/>
    </source>
</evidence>
<feature type="transmembrane region" description="Helical" evidence="4">
    <location>
        <begin position="354"/>
        <end position="370"/>
    </location>
</feature>
<feature type="transmembrane region" description="Helical" evidence="4">
    <location>
        <begin position="137"/>
        <end position="158"/>
    </location>
</feature>
<dbReference type="AlphaFoldDB" id="A0A5K7YQ81"/>
<dbReference type="InterPro" id="IPR036259">
    <property type="entry name" value="MFS_trans_sf"/>
</dbReference>
<name>A0A5K7YQ81_9BACT</name>
<evidence type="ECO:0000256" key="3">
    <source>
        <dbReference type="ARBA" id="ARBA00023136"/>
    </source>
</evidence>
<feature type="transmembrane region" description="Helical" evidence="4">
    <location>
        <begin position="291"/>
        <end position="313"/>
    </location>
</feature>
<feature type="transmembrane region" description="Helical" evidence="4">
    <location>
        <begin position="325"/>
        <end position="348"/>
    </location>
</feature>
<feature type="transmembrane region" description="Helical" evidence="4">
    <location>
        <begin position="9"/>
        <end position="28"/>
    </location>
</feature>
<dbReference type="EMBL" id="AP021874">
    <property type="protein sequence ID" value="BBO70485.1"/>
    <property type="molecule type" value="Genomic_DNA"/>
</dbReference>
<sequence>MDHVKKNPMFLYLVVLTIGSTVGLQAWTTLFNNFAVEVARLDGDGIGMIQSIREIPGFLALLAIFVIRLIPEHRLSALSILLLGVGIAATGCFPSFAGLALTTLVMSFGFHYYETTNMSLTLQYFDRHTSPWVFGKLRSISAASSIVVGVFIFFMASVLDFSRIYLLVGGGISAVALWGFSRRPASTDVVPQRKRMVLRKRYWLYYFLAFMAGARRQIFIAFSVLLLVQKFGYSVQAVTSLFVLNNCINFFLSPTIGRAIIRFGERKVLTVEYTSLVAVFLAYAFTDSRWVAGGLYILDHIFFNFGMAINTYFQKVGDPGDMAPTMAVGFTINHIAAVFLPAIGGYFWIIDYRIPFIAGAVMASISLIAVQKIHTPPSFPAAAGSLKNTPGR</sequence>
<proteinExistence type="predicted"/>
<feature type="transmembrane region" description="Helical" evidence="4">
    <location>
        <begin position="48"/>
        <end position="70"/>
    </location>
</feature>
<feature type="transmembrane region" description="Helical" evidence="4">
    <location>
        <begin position="202"/>
        <end position="227"/>
    </location>
</feature>
<evidence type="ECO:0000313" key="6">
    <source>
        <dbReference type="Proteomes" id="UP000427906"/>
    </source>
</evidence>
<protein>
    <submittedName>
        <fullName evidence="5">MFS transporter</fullName>
    </submittedName>
</protein>
<evidence type="ECO:0000256" key="1">
    <source>
        <dbReference type="ARBA" id="ARBA00022692"/>
    </source>
</evidence>
<gene>
    <name evidence="5" type="ORF">DSCA_44150</name>
</gene>
<keyword evidence="2 4" id="KW-1133">Transmembrane helix</keyword>